<proteinExistence type="predicted"/>
<reference evidence="7 8" key="1">
    <citation type="submission" date="2019-07" db="EMBL/GenBank/DDBJ databases">
        <authorList>
            <person name="Duangmal K."/>
            <person name="Teo W.F.A."/>
        </authorList>
    </citation>
    <scope>NUCLEOTIDE SEQUENCE [LARGE SCALE GENOMIC DNA]</scope>
    <source>
        <strain evidence="7 8">TBRC 6029</strain>
    </source>
</reference>
<gene>
    <name evidence="7" type="ORF">FNH05_01395</name>
</gene>
<comment type="caution">
    <text evidence="7">The sequence shown here is derived from an EMBL/GenBank/DDBJ whole genome shotgun (WGS) entry which is preliminary data.</text>
</comment>
<dbReference type="Proteomes" id="UP000320011">
    <property type="component" value="Unassembled WGS sequence"/>
</dbReference>
<evidence type="ECO:0000256" key="4">
    <source>
        <dbReference type="ARBA" id="ARBA00023315"/>
    </source>
</evidence>
<keyword evidence="1" id="KW-0678">Repressor</keyword>
<keyword evidence="3 7" id="KW-0808">Transferase</keyword>
<dbReference type="PANTHER" id="PTHR36449:SF1">
    <property type="entry name" value="ACETYLTRANSFERASE"/>
    <property type="match status" value="1"/>
</dbReference>
<dbReference type="PANTHER" id="PTHR36449">
    <property type="entry name" value="ACETYLTRANSFERASE-RELATED"/>
    <property type="match status" value="1"/>
</dbReference>
<protein>
    <submittedName>
        <fullName evidence="7">GNAT family N-acetyltransferase</fullName>
    </submittedName>
</protein>
<evidence type="ECO:0000256" key="1">
    <source>
        <dbReference type="ARBA" id="ARBA00022491"/>
    </source>
</evidence>
<evidence type="ECO:0000313" key="8">
    <source>
        <dbReference type="Proteomes" id="UP000320011"/>
    </source>
</evidence>
<keyword evidence="2" id="KW-1277">Toxin-antitoxin system</keyword>
<evidence type="ECO:0000256" key="2">
    <source>
        <dbReference type="ARBA" id="ARBA00022649"/>
    </source>
</evidence>
<reference evidence="7 8" key="2">
    <citation type="submission" date="2019-08" db="EMBL/GenBank/DDBJ databases">
        <title>Amycolatopsis acidicola sp. nov., isolated from peat swamp forest soil.</title>
        <authorList>
            <person name="Srisuk N."/>
        </authorList>
    </citation>
    <scope>NUCLEOTIDE SEQUENCE [LARGE SCALE GENOMIC DNA]</scope>
    <source>
        <strain evidence="7 8">TBRC 6029</strain>
    </source>
</reference>
<dbReference type="AlphaFoldDB" id="A0A558DM97"/>
<accession>A0A558DM97</accession>
<comment type="catalytic activity">
    <reaction evidence="5">
        <text>glycyl-tRNA(Gly) + acetyl-CoA = N-acetylglycyl-tRNA(Gly) + CoA + H(+)</text>
        <dbReference type="Rhea" id="RHEA:81867"/>
        <dbReference type="Rhea" id="RHEA-COMP:9683"/>
        <dbReference type="Rhea" id="RHEA-COMP:19766"/>
        <dbReference type="ChEBI" id="CHEBI:15378"/>
        <dbReference type="ChEBI" id="CHEBI:57287"/>
        <dbReference type="ChEBI" id="CHEBI:57288"/>
        <dbReference type="ChEBI" id="CHEBI:78522"/>
        <dbReference type="ChEBI" id="CHEBI:232036"/>
    </reaction>
</comment>
<keyword evidence="4" id="KW-0012">Acyltransferase</keyword>
<dbReference type="Gene3D" id="3.40.630.30">
    <property type="match status" value="1"/>
</dbReference>
<evidence type="ECO:0000256" key="3">
    <source>
        <dbReference type="ARBA" id="ARBA00022679"/>
    </source>
</evidence>
<dbReference type="OrthoDB" id="9799147at2"/>
<evidence type="ECO:0000313" key="7">
    <source>
        <dbReference type="EMBL" id="TVT62156.1"/>
    </source>
</evidence>
<dbReference type="CDD" id="cd04301">
    <property type="entry name" value="NAT_SF"/>
    <property type="match status" value="1"/>
</dbReference>
<dbReference type="InterPro" id="IPR000182">
    <property type="entry name" value="GNAT_dom"/>
</dbReference>
<evidence type="ECO:0000256" key="5">
    <source>
        <dbReference type="ARBA" id="ARBA00049880"/>
    </source>
</evidence>
<dbReference type="SUPFAM" id="SSF55729">
    <property type="entry name" value="Acyl-CoA N-acyltransferases (Nat)"/>
    <property type="match status" value="1"/>
</dbReference>
<organism evidence="7 8">
    <name type="scientific">Amycolatopsis rhizosphaerae</name>
    <dbReference type="NCBI Taxonomy" id="2053003"/>
    <lineage>
        <taxon>Bacteria</taxon>
        <taxon>Bacillati</taxon>
        <taxon>Actinomycetota</taxon>
        <taxon>Actinomycetes</taxon>
        <taxon>Pseudonocardiales</taxon>
        <taxon>Pseudonocardiaceae</taxon>
        <taxon>Amycolatopsis</taxon>
    </lineage>
</organism>
<dbReference type="RefSeq" id="WP_144585061.1">
    <property type="nucleotide sequence ID" value="NZ_VJWX01000006.1"/>
</dbReference>
<dbReference type="GO" id="GO:0016747">
    <property type="term" value="F:acyltransferase activity, transferring groups other than amino-acyl groups"/>
    <property type="evidence" value="ECO:0007669"/>
    <property type="project" value="InterPro"/>
</dbReference>
<feature type="domain" description="N-acetyltransferase" evidence="6">
    <location>
        <begin position="39"/>
        <end position="149"/>
    </location>
</feature>
<evidence type="ECO:0000259" key="6">
    <source>
        <dbReference type="Pfam" id="PF00583"/>
    </source>
</evidence>
<dbReference type="EMBL" id="VJWX01000006">
    <property type="protein sequence ID" value="TVT62156.1"/>
    <property type="molecule type" value="Genomic_DNA"/>
</dbReference>
<keyword evidence="8" id="KW-1185">Reference proteome</keyword>
<name>A0A558DM97_9PSEU</name>
<sequence>MTENESTSEGQKLCHPRKLEKEDSVNGFQSGAFELDEWLTKYAMVNQRANNAVTYVTATEDRRVVGYYAITVAGVSKQNVPSEVAGGAPPTEVSCILLARLAVDWQYQDRKIGSALFNDALRRAVMLSKSVGVRAFLIHARDAAARSFYMHHAELFQSPTDPLHLMIPIHHIEAAMTQADAAQTPSAIQQL</sequence>
<dbReference type="InterPro" id="IPR016181">
    <property type="entry name" value="Acyl_CoA_acyltransferase"/>
</dbReference>
<dbReference type="Pfam" id="PF00583">
    <property type="entry name" value="Acetyltransf_1"/>
    <property type="match status" value="1"/>
</dbReference>